<proteinExistence type="inferred from homology"/>
<comment type="caution">
    <text evidence="4">The sequence shown here is derived from an EMBL/GenBank/DDBJ whole genome shotgun (WGS) entry which is preliminary data.</text>
</comment>
<dbReference type="AlphaFoldDB" id="A0A198A7I5"/>
<feature type="binding site" evidence="3">
    <location>
        <position position="136"/>
    </location>
    <ligand>
        <name>a divalent metal cation</name>
        <dbReference type="ChEBI" id="CHEBI:60240"/>
    </ligand>
</feature>
<comment type="similarity">
    <text evidence="1">Belongs to the DinB family.</text>
</comment>
<dbReference type="PANTHER" id="PTHR37302">
    <property type="entry name" value="SLR1116 PROTEIN"/>
    <property type="match status" value="1"/>
</dbReference>
<name>A0A198A7I5_9BACL</name>
<feature type="binding site" evidence="3">
    <location>
        <position position="48"/>
    </location>
    <ligand>
        <name>a divalent metal cation</name>
        <dbReference type="ChEBI" id="CHEBI:60240"/>
    </ligand>
</feature>
<keyword evidence="5" id="KW-1185">Reference proteome</keyword>
<feature type="binding site" evidence="3">
    <location>
        <position position="140"/>
    </location>
    <ligand>
        <name>a divalent metal cation</name>
        <dbReference type="ChEBI" id="CHEBI:60240"/>
    </ligand>
</feature>
<dbReference type="STRING" id="1850517.A8708_02105"/>
<dbReference type="Gene3D" id="1.20.120.450">
    <property type="entry name" value="dinb family like domain"/>
    <property type="match status" value="1"/>
</dbReference>
<dbReference type="OrthoDB" id="9811413at2"/>
<dbReference type="SUPFAM" id="SSF109854">
    <property type="entry name" value="DinB/YfiT-like putative metalloenzymes"/>
    <property type="match status" value="1"/>
</dbReference>
<accession>A0A198A7I5</accession>
<dbReference type="GO" id="GO:0046872">
    <property type="term" value="F:metal ion binding"/>
    <property type="evidence" value="ECO:0007669"/>
    <property type="project" value="UniProtKB-KW"/>
</dbReference>
<evidence type="ECO:0000256" key="1">
    <source>
        <dbReference type="ARBA" id="ARBA00008635"/>
    </source>
</evidence>
<evidence type="ECO:0000313" key="5">
    <source>
        <dbReference type="Proteomes" id="UP000078454"/>
    </source>
</evidence>
<organism evidence="4 5">
    <name type="scientific">Paenibacillus oryzisoli</name>
    <dbReference type="NCBI Taxonomy" id="1850517"/>
    <lineage>
        <taxon>Bacteria</taxon>
        <taxon>Bacillati</taxon>
        <taxon>Bacillota</taxon>
        <taxon>Bacilli</taxon>
        <taxon>Bacillales</taxon>
        <taxon>Paenibacillaceae</taxon>
        <taxon>Paenibacillus</taxon>
    </lineage>
</organism>
<dbReference type="Pfam" id="PF05163">
    <property type="entry name" value="DinB"/>
    <property type="match status" value="1"/>
</dbReference>
<dbReference type="Proteomes" id="UP000078454">
    <property type="component" value="Unassembled WGS sequence"/>
</dbReference>
<evidence type="ECO:0000256" key="3">
    <source>
        <dbReference type="PIRSR" id="PIRSR607837-1"/>
    </source>
</evidence>
<dbReference type="InterPro" id="IPR034660">
    <property type="entry name" value="DinB/YfiT-like"/>
</dbReference>
<reference evidence="4 5" key="1">
    <citation type="submission" date="2016-05" db="EMBL/GenBank/DDBJ databases">
        <title>Paenibacillus sp. 1ZS3-15 nov., isolated from the rhizosphere soil.</title>
        <authorList>
            <person name="Zhang X.X."/>
            <person name="Zhang J."/>
        </authorList>
    </citation>
    <scope>NUCLEOTIDE SEQUENCE [LARGE SCALE GENOMIC DNA]</scope>
    <source>
        <strain evidence="4 5">1ZS3-15</strain>
    </source>
</reference>
<dbReference type="PANTHER" id="PTHR37302:SF1">
    <property type="entry name" value="PROTEIN DINB"/>
    <property type="match status" value="1"/>
</dbReference>
<protein>
    <submittedName>
        <fullName evidence="4">Damage-inducible protein DinB</fullName>
    </submittedName>
</protein>
<evidence type="ECO:0000256" key="2">
    <source>
        <dbReference type="ARBA" id="ARBA00022723"/>
    </source>
</evidence>
<sequence>MTHTALGMYDYHAWANQTLINRLKELPTEVFRQEVTSVFPTVAKVIAHIYLVDRTWYEILGGMSMNAAMAIFRDITEATESKSLEELEAMYTELSQQFKAFLREQPDLEKVINLDNPYAGIRDTSMAEMVLQVVNHATYHRGNVTAMLRQMGHASVMTEYALFWYAGEASADLAPAQT</sequence>
<evidence type="ECO:0000313" key="4">
    <source>
        <dbReference type="EMBL" id="OAS17036.1"/>
    </source>
</evidence>
<dbReference type="InterPro" id="IPR007837">
    <property type="entry name" value="DinB"/>
</dbReference>
<keyword evidence="2 3" id="KW-0479">Metal-binding</keyword>
<dbReference type="RefSeq" id="WP_068666292.1">
    <property type="nucleotide sequence ID" value="NZ_LYPB01000073.1"/>
</dbReference>
<gene>
    <name evidence="4" type="ORF">A8708_02105</name>
</gene>
<dbReference type="EMBL" id="LYPB01000073">
    <property type="protein sequence ID" value="OAS17036.1"/>
    <property type="molecule type" value="Genomic_DNA"/>
</dbReference>